<accession>A0ABN8RJP2</accession>
<evidence type="ECO:0000313" key="1">
    <source>
        <dbReference type="EMBL" id="CAH3178799.1"/>
    </source>
</evidence>
<keyword evidence="2" id="KW-1185">Reference proteome</keyword>
<organism evidence="1 2">
    <name type="scientific">Porites lobata</name>
    <dbReference type="NCBI Taxonomy" id="104759"/>
    <lineage>
        <taxon>Eukaryota</taxon>
        <taxon>Metazoa</taxon>
        <taxon>Cnidaria</taxon>
        <taxon>Anthozoa</taxon>
        <taxon>Hexacorallia</taxon>
        <taxon>Scleractinia</taxon>
        <taxon>Fungiina</taxon>
        <taxon>Poritidae</taxon>
        <taxon>Porites</taxon>
    </lineage>
</organism>
<dbReference type="Proteomes" id="UP001159405">
    <property type="component" value="Unassembled WGS sequence"/>
</dbReference>
<reference evidence="1 2" key="1">
    <citation type="submission" date="2022-05" db="EMBL/GenBank/DDBJ databases">
        <authorList>
            <consortium name="Genoscope - CEA"/>
            <person name="William W."/>
        </authorList>
    </citation>
    <scope>NUCLEOTIDE SEQUENCE [LARGE SCALE GENOMIC DNA]</scope>
</reference>
<dbReference type="EMBL" id="CALNXK010000245">
    <property type="protein sequence ID" value="CAH3178799.1"/>
    <property type="molecule type" value="Genomic_DNA"/>
</dbReference>
<sequence length="109" mass="12261">MIEGVESKKQLSAGKPLGKGFNFFKTRHVLYIGQLHKNGKHFVKSQVLPSMKRDKIYVVVMTSIGGVLKVHCKCPPGIDGRCNFVASALFDFEQHFKYRQKCSVDADES</sequence>
<protein>
    <submittedName>
        <fullName evidence="1">Uncharacterized protein</fullName>
    </submittedName>
</protein>
<gene>
    <name evidence="1" type="ORF">PLOB_00021078</name>
</gene>
<proteinExistence type="predicted"/>
<evidence type="ECO:0000313" key="2">
    <source>
        <dbReference type="Proteomes" id="UP001159405"/>
    </source>
</evidence>
<name>A0ABN8RJP2_9CNID</name>
<comment type="caution">
    <text evidence="1">The sequence shown here is derived from an EMBL/GenBank/DDBJ whole genome shotgun (WGS) entry which is preliminary data.</text>
</comment>